<name>A0A1S2LTY0_9BACI</name>
<sequence length="60" mass="6905">MNTNRAQQILESAKDIEVQHNGSSIWIQNVNPEEGTARVYPRQNPEQEMTVSVTELQEKH</sequence>
<evidence type="ECO:0000313" key="6">
    <source>
        <dbReference type="Proteomes" id="UP000180098"/>
    </source>
</evidence>
<dbReference type="RefSeq" id="WP_071311893.1">
    <property type="nucleotide sequence ID" value="NZ_MLQQ01000001.1"/>
</dbReference>
<dbReference type="OrthoDB" id="1683648at2"/>
<gene>
    <name evidence="4" type="primary">sspH</name>
    <name evidence="5" type="ORF">BKP35_03000</name>
</gene>
<keyword evidence="6" id="KW-1185">Reference proteome</keyword>
<dbReference type="GO" id="GO:0042601">
    <property type="term" value="C:endospore-forming forespore"/>
    <property type="evidence" value="ECO:0007669"/>
    <property type="project" value="InterPro"/>
</dbReference>
<dbReference type="HAMAP" id="MF_00667">
    <property type="entry name" value="SspH"/>
    <property type="match status" value="1"/>
</dbReference>
<evidence type="ECO:0000256" key="3">
    <source>
        <dbReference type="ARBA" id="ARBA00022969"/>
    </source>
</evidence>
<dbReference type="EMBL" id="MLQQ01000001">
    <property type="protein sequence ID" value="OIJ15968.1"/>
    <property type="molecule type" value="Genomic_DNA"/>
</dbReference>
<comment type="similarity">
    <text evidence="2 4">Belongs to the SspH family.</text>
</comment>
<reference evidence="5 6" key="1">
    <citation type="submission" date="2016-10" db="EMBL/GenBank/DDBJ databases">
        <title>Draft genome sequences of four alkaliphilic bacteria belonging to the Anaerobacillus genus.</title>
        <authorList>
            <person name="Bassil N.M."/>
            <person name="Lloyd J.R."/>
        </authorList>
    </citation>
    <scope>NUCLEOTIDE SEQUENCE [LARGE SCALE GENOMIC DNA]</scope>
    <source>
        <strain evidence="5 6">DSM 15340</strain>
    </source>
</reference>
<evidence type="ECO:0000256" key="1">
    <source>
        <dbReference type="ARBA" id="ARBA00004288"/>
    </source>
</evidence>
<evidence type="ECO:0000256" key="4">
    <source>
        <dbReference type="HAMAP-Rule" id="MF_00667"/>
    </source>
</evidence>
<dbReference type="Proteomes" id="UP000180098">
    <property type="component" value="Unassembled WGS sequence"/>
</dbReference>
<dbReference type="NCBIfam" id="TIGR02861">
    <property type="entry name" value="SASP_H"/>
    <property type="match status" value="1"/>
</dbReference>
<evidence type="ECO:0000256" key="2">
    <source>
        <dbReference type="ARBA" id="ARBA00006573"/>
    </source>
</evidence>
<dbReference type="InterPro" id="IPR012610">
    <property type="entry name" value="SASP_SspH"/>
</dbReference>
<dbReference type="Pfam" id="PF08141">
    <property type="entry name" value="SspH"/>
    <property type="match status" value="1"/>
</dbReference>
<protein>
    <recommendedName>
        <fullName evidence="4">Small, acid-soluble spore protein H</fullName>
        <shortName evidence="4">SASP H</shortName>
    </recommendedName>
</protein>
<dbReference type="GO" id="GO:0030436">
    <property type="term" value="P:asexual sporulation"/>
    <property type="evidence" value="ECO:0007669"/>
    <property type="project" value="UniProtKB-UniRule"/>
</dbReference>
<organism evidence="5 6">
    <name type="scientific">Anaerobacillus arseniciselenatis</name>
    <dbReference type="NCBI Taxonomy" id="85682"/>
    <lineage>
        <taxon>Bacteria</taxon>
        <taxon>Bacillati</taxon>
        <taxon>Bacillota</taxon>
        <taxon>Bacilli</taxon>
        <taxon>Bacillales</taxon>
        <taxon>Bacillaceae</taxon>
        <taxon>Anaerobacillus</taxon>
    </lineage>
</organism>
<comment type="subcellular location">
    <subcellularLocation>
        <location evidence="1 4">Spore core</location>
    </subcellularLocation>
</comment>
<evidence type="ECO:0000313" key="5">
    <source>
        <dbReference type="EMBL" id="OIJ15968.1"/>
    </source>
</evidence>
<comment type="caution">
    <text evidence="5">The sequence shown here is derived from an EMBL/GenBank/DDBJ whole genome shotgun (WGS) entry which is preliminary data.</text>
</comment>
<dbReference type="GO" id="GO:0030435">
    <property type="term" value="P:sporulation resulting in formation of a cellular spore"/>
    <property type="evidence" value="ECO:0007669"/>
    <property type="project" value="UniProtKB-KW"/>
</dbReference>
<accession>A0A1S2LTY0</accession>
<proteinExistence type="evidence at transcript level"/>
<dbReference type="AlphaFoldDB" id="A0A1S2LTY0"/>
<comment type="induction">
    <text evidence="4">Expressed only in the forespore compartment of sporulating cells.</text>
</comment>
<keyword evidence="3 4" id="KW-0749">Sporulation</keyword>